<keyword evidence="3" id="KW-1185">Reference proteome</keyword>
<dbReference type="OrthoDB" id="484274at2"/>
<sequence>MQDSQAQPSSRNGETRRLSLNSTEYEKEQQLMQNTHLLLTNLAEREKATVRAILDGLYEVGSIHLINDKVSIKALRGPLKGIASFSKPVFKLFAWRWFKRNCPELITNWLYRQVRFDEKALLLEARNHELEPIEVESLRELPPEVVESLSEAQPSLSPIIEKQAAEILALRSRITLLSLMVVALGVVFCWNMFA</sequence>
<evidence type="ECO:0000313" key="3">
    <source>
        <dbReference type="Proteomes" id="UP000292459"/>
    </source>
</evidence>
<dbReference type="Proteomes" id="UP000292459">
    <property type="component" value="Unassembled WGS sequence"/>
</dbReference>
<dbReference type="EMBL" id="QVFV01000003">
    <property type="protein sequence ID" value="RZM77718.1"/>
    <property type="molecule type" value="Genomic_DNA"/>
</dbReference>
<comment type="caution">
    <text evidence="2">The sequence shown here is derived from an EMBL/GenBank/DDBJ whole genome shotgun (WGS) entry which is preliminary data.</text>
</comment>
<dbReference type="AlphaFoldDB" id="A0A4Q7E676"/>
<gene>
    <name evidence="2" type="ORF">DYY88_14135</name>
</gene>
<feature type="transmembrane region" description="Helical" evidence="1">
    <location>
        <begin position="174"/>
        <end position="193"/>
    </location>
</feature>
<proteinExistence type="predicted"/>
<accession>A0A4Q7E676</accession>
<evidence type="ECO:0000313" key="2">
    <source>
        <dbReference type="EMBL" id="RZM77718.1"/>
    </source>
</evidence>
<dbReference type="RefSeq" id="WP_052288401.1">
    <property type="nucleotide sequence ID" value="NZ_QVFV01000003.1"/>
</dbReference>
<keyword evidence="1" id="KW-1133">Transmembrane helix</keyword>
<protein>
    <submittedName>
        <fullName evidence="2">Uncharacterized protein</fullName>
    </submittedName>
</protein>
<name>A0A4Q7E676_9CYAN</name>
<reference evidence="2 3" key="1">
    <citation type="submission" date="2018-11" db="EMBL/GenBank/DDBJ databases">
        <title>Whole genome sequencing of an environmental sample.</title>
        <authorList>
            <person name="Sarangi A.N."/>
            <person name="Singh D."/>
            <person name="Tripathy S."/>
        </authorList>
    </citation>
    <scope>NUCLEOTIDE SEQUENCE [LARGE SCALE GENOMIC DNA]</scope>
    <source>
        <strain evidence="2 3">Lakshadweep</strain>
    </source>
</reference>
<evidence type="ECO:0000256" key="1">
    <source>
        <dbReference type="SAM" id="Phobius"/>
    </source>
</evidence>
<keyword evidence="1" id="KW-0812">Transmembrane</keyword>
<organism evidence="2 3">
    <name type="scientific">Leptolyngbya iicbica LK</name>
    <dbReference type="NCBI Taxonomy" id="2294035"/>
    <lineage>
        <taxon>Bacteria</taxon>
        <taxon>Bacillati</taxon>
        <taxon>Cyanobacteriota</taxon>
        <taxon>Cyanophyceae</taxon>
        <taxon>Leptolyngbyales</taxon>
        <taxon>Leptolyngbyaceae</taxon>
        <taxon>Leptolyngbya group</taxon>
        <taxon>Leptolyngbya</taxon>
        <taxon>Leptolyngbya iicbica</taxon>
    </lineage>
</organism>
<keyword evidence="1" id="KW-0472">Membrane</keyword>